<dbReference type="RefSeq" id="WP_277524386.1">
    <property type="nucleotide sequence ID" value="NZ_JAMQOT010000010.1"/>
</dbReference>
<organism evidence="2 3">
    <name type="scientific">Natrinema salsiterrestre</name>
    <dbReference type="NCBI Taxonomy" id="2950540"/>
    <lineage>
        <taxon>Archaea</taxon>
        <taxon>Methanobacteriati</taxon>
        <taxon>Methanobacteriota</taxon>
        <taxon>Stenosarchaea group</taxon>
        <taxon>Halobacteria</taxon>
        <taxon>Halobacteriales</taxon>
        <taxon>Natrialbaceae</taxon>
        <taxon>Natrinema</taxon>
    </lineage>
</organism>
<gene>
    <name evidence="2" type="ORF">NDI89_20285</name>
</gene>
<keyword evidence="3" id="KW-1185">Reference proteome</keyword>
<evidence type="ECO:0000313" key="3">
    <source>
        <dbReference type="Proteomes" id="UP001154061"/>
    </source>
</evidence>
<dbReference type="EMBL" id="JAMQOT010000010">
    <property type="protein sequence ID" value="MDF9747920.1"/>
    <property type="molecule type" value="Genomic_DNA"/>
</dbReference>
<dbReference type="Proteomes" id="UP001154061">
    <property type="component" value="Unassembled WGS sequence"/>
</dbReference>
<name>A0A9Q4L8H5_9EURY</name>
<reference evidence="2" key="1">
    <citation type="submission" date="2022-06" db="EMBL/GenBank/DDBJ databases">
        <title>Natrinema sp. a new haloarchaeum isolate from saline soil.</title>
        <authorList>
            <person name="Strakova D."/>
            <person name="Galisteo C."/>
            <person name="Sanchez-Porro C."/>
            <person name="Ventosa A."/>
        </authorList>
    </citation>
    <scope>NUCLEOTIDE SEQUENCE</scope>
    <source>
        <strain evidence="2">S1CR25-10</strain>
    </source>
</reference>
<dbReference type="AlphaFoldDB" id="A0A9Q4L8H5"/>
<feature type="region of interest" description="Disordered" evidence="1">
    <location>
        <begin position="116"/>
        <end position="154"/>
    </location>
</feature>
<evidence type="ECO:0000313" key="2">
    <source>
        <dbReference type="EMBL" id="MDF9747920.1"/>
    </source>
</evidence>
<accession>A0A9Q4L8H5</accession>
<evidence type="ECO:0000256" key="1">
    <source>
        <dbReference type="SAM" id="MobiDB-lite"/>
    </source>
</evidence>
<sequence length="154" mass="17712">MSDEDHHPELLLLHETGGEIEGRGKYHKLLDRYRREPGETDVDTVLKDRGPFDEGLSRTIKRYIDMGIVEADEEGQSRDIEETEKGERYVSGFERTKSYLDDSFQSTRDRVRKVASEYGSKSMNELVQEPDVQEDKQRSLGTRLPGDTDSGEQE</sequence>
<comment type="caution">
    <text evidence="2">The sequence shown here is derived from an EMBL/GenBank/DDBJ whole genome shotgun (WGS) entry which is preliminary data.</text>
</comment>
<protein>
    <submittedName>
        <fullName evidence="2">Uncharacterized protein</fullName>
    </submittedName>
</protein>
<proteinExistence type="predicted"/>